<dbReference type="Gene3D" id="3.40.50.300">
    <property type="entry name" value="P-loop containing nucleotide triphosphate hydrolases"/>
    <property type="match status" value="1"/>
</dbReference>
<name>A0A1N6FNF4_9BACT</name>
<protein>
    <submittedName>
        <fullName evidence="1">AAA domain-containing protein</fullName>
    </submittedName>
</protein>
<dbReference type="CDD" id="cd00090">
    <property type="entry name" value="HTH_ARSR"/>
    <property type="match status" value="1"/>
</dbReference>
<dbReference type="OrthoDB" id="5184241at2"/>
<reference evidence="2" key="1">
    <citation type="submission" date="2016-11" db="EMBL/GenBank/DDBJ databases">
        <authorList>
            <person name="Varghese N."/>
            <person name="Submissions S."/>
        </authorList>
    </citation>
    <scope>NUCLEOTIDE SEQUENCE [LARGE SCALE GENOMIC DNA]</scope>
    <source>
        <strain evidence="2">DSM 17456</strain>
    </source>
</reference>
<dbReference type="STRING" id="1121457.SAMN02745161_1410"/>
<dbReference type="Gene3D" id="1.10.10.60">
    <property type="entry name" value="Homeodomain-like"/>
    <property type="match status" value="1"/>
</dbReference>
<dbReference type="InterPro" id="IPR011991">
    <property type="entry name" value="ArsR-like_HTH"/>
</dbReference>
<proteinExistence type="predicted"/>
<keyword evidence="2" id="KW-1185">Reference proteome</keyword>
<organism evidence="1 2">
    <name type="scientific">Halodesulfovibrio marinisediminis DSM 17456</name>
    <dbReference type="NCBI Taxonomy" id="1121457"/>
    <lineage>
        <taxon>Bacteria</taxon>
        <taxon>Pseudomonadati</taxon>
        <taxon>Thermodesulfobacteriota</taxon>
        <taxon>Desulfovibrionia</taxon>
        <taxon>Desulfovibrionales</taxon>
        <taxon>Desulfovibrionaceae</taxon>
        <taxon>Halodesulfovibrio</taxon>
    </lineage>
</organism>
<accession>A0A1N6FNF4</accession>
<dbReference type="SUPFAM" id="SSF46785">
    <property type="entry name" value="Winged helix' DNA-binding domain"/>
    <property type="match status" value="1"/>
</dbReference>
<dbReference type="EMBL" id="FSRG01000004">
    <property type="protein sequence ID" value="SIN96778.1"/>
    <property type="molecule type" value="Genomic_DNA"/>
</dbReference>
<evidence type="ECO:0000313" key="1">
    <source>
        <dbReference type="EMBL" id="SIN96778.1"/>
    </source>
</evidence>
<gene>
    <name evidence="1" type="ORF">SAMN02745161_1410</name>
</gene>
<dbReference type="GO" id="GO:0006355">
    <property type="term" value="P:regulation of DNA-templated transcription"/>
    <property type="evidence" value="ECO:0007669"/>
    <property type="project" value="UniProtKB-ARBA"/>
</dbReference>
<dbReference type="Pfam" id="PF13481">
    <property type="entry name" value="AAA_25"/>
    <property type="match status" value="1"/>
</dbReference>
<dbReference type="InterPro" id="IPR036390">
    <property type="entry name" value="WH_DNA-bd_sf"/>
</dbReference>
<dbReference type="SUPFAM" id="SSF52540">
    <property type="entry name" value="P-loop containing nucleoside triphosphate hydrolases"/>
    <property type="match status" value="1"/>
</dbReference>
<dbReference type="Proteomes" id="UP000184694">
    <property type="component" value="Unassembled WGS sequence"/>
</dbReference>
<sequence>MNRLSFDSFPTCSVSCQSSPNWFFSNLLKQGQLAVVDAAPGAGMSWLLMELAGAAASGRRFAEHFDTDTAVKSVYVNAGMELEEVTSRFAKLIDTPDLNRVKVLVTNEILKLQKVFFDLSEPDYRDVLLDGFEADNEYRLLVIDSLESLFPKYKANAESINKWFLSLKQKGITIVVGSNGGMKLHNELIDLNLKLSDVVQGGSLLLKIDFKKSRSLPAAKRRTFFAELKEGEDGSLKVAYVDRNDAAVERVAFLASEGMTQIQIARELGIGQSTVSRRFNKALQTGLLELKNRHYVLTEKGKTQIEGKVEDLLADE</sequence>
<dbReference type="InterPro" id="IPR027417">
    <property type="entry name" value="P-loop_NTPase"/>
</dbReference>
<dbReference type="RefSeq" id="WP_074216227.1">
    <property type="nucleotide sequence ID" value="NZ_FSRG01000004.1"/>
</dbReference>
<evidence type="ECO:0000313" key="2">
    <source>
        <dbReference type="Proteomes" id="UP000184694"/>
    </source>
</evidence>
<dbReference type="AlphaFoldDB" id="A0A1N6FNF4"/>